<evidence type="ECO:0000256" key="4">
    <source>
        <dbReference type="ARBA" id="ARBA00023163"/>
    </source>
</evidence>
<dbReference type="SUPFAM" id="SSF46689">
    <property type="entry name" value="Homeodomain-like"/>
    <property type="match status" value="1"/>
</dbReference>
<dbReference type="PRINTS" id="PR00455">
    <property type="entry name" value="HTHTETR"/>
</dbReference>
<dbReference type="PANTHER" id="PTHR43479:SF11">
    <property type="entry name" value="ACREF_ENVCD OPERON REPRESSOR-RELATED"/>
    <property type="match status" value="1"/>
</dbReference>
<dbReference type="GO" id="GO:0003677">
    <property type="term" value="F:DNA binding"/>
    <property type="evidence" value="ECO:0007669"/>
    <property type="project" value="UniProtKB-UniRule"/>
</dbReference>
<organism evidence="7 8">
    <name type="scientific">Saliterribacillus persicus</name>
    <dbReference type="NCBI Taxonomy" id="930114"/>
    <lineage>
        <taxon>Bacteria</taxon>
        <taxon>Bacillati</taxon>
        <taxon>Bacillota</taxon>
        <taxon>Bacilli</taxon>
        <taxon>Bacillales</taxon>
        <taxon>Bacillaceae</taxon>
        <taxon>Saliterribacillus</taxon>
    </lineage>
</organism>
<evidence type="ECO:0000256" key="3">
    <source>
        <dbReference type="ARBA" id="ARBA00023125"/>
    </source>
</evidence>
<dbReference type="RefSeq" id="WP_114352355.1">
    <property type="nucleotide sequence ID" value="NZ_QPJJ01000004.1"/>
</dbReference>
<dbReference type="OrthoDB" id="9809994at2"/>
<dbReference type="InterPro" id="IPR050624">
    <property type="entry name" value="HTH-type_Tx_Regulator"/>
</dbReference>
<evidence type="ECO:0000256" key="5">
    <source>
        <dbReference type="PROSITE-ProRule" id="PRU00335"/>
    </source>
</evidence>
<protein>
    <submittedName>
        <fullName evidence="7">TetR family transcriptional regulator</fullName>
    </submittedName>
</protein>
<evidence type="ECO:0000259" key="6">
    <source>
        <dbReference type="PROSITE" id="PS50977"/>
    </source>
</evidence>
<dbReference type="FunFam" id="1.10.10.60:FF:000141">
    <property type="entry name" value="TetR family transcriptional regulator"/>
    <property type="match status" value="1"/>
</dbReference>
<dbReference type="EMBL" id="QPJJ01000004">
    <property type="protein sequence ID" value="RCW73268.1"/>
    <property type="molecule type" value="Genomic_DNA"/>
</dbReference>
<accession>A0A368Y1U5</accession>
<feature type="DNA-binding region" description="H-T-H motif" evidence="5">
    <location>
        <begin position="32"/>
        <end position="51"/>
    </location>
</feature>
<dbReference type="SUPFAM" id="SSF48498">
    <property type="entry name" value="Tetracyclin repressor-like, C-terminal domain"/>
    <property type="match status" value="1"/>
</dbReference>
<keyword evidence="8" id="KW-1185">Reference proteome</keyword>
<proteinExistence type="predicted"/>
<keyword evidence="4" id="KW-0804">Transcription</keyword>
<evidence type="ECO:0000256" key="1">
    <source>
        <dbReference type="ARBA" id="ARBA00022491"/>
    </source>
</evidence>
<sequence>MKKLSSRALKKKEQIQLAAKRLFLEKGFSNTSMDAITKEAGVSKQTVYVYYESKEDLLYDVFQNLIGQIDMESKFQLTKKIEINNIDDLTRLLEMVAEKISQNLVQPEYLGMARIILSEISYFPQLGELFKEAVPTQVIGTIRGILSYANKKDVINIKEADTDVIARMLIGPLLTYILLDGLLVPKDQVTVPSREKIASIIHYFIKSIQ</sequence>
<evidence type="ECO:0000313" key="8">
    <source>
        <dbReference type="Proteomes" id="UP000252585"/>
    </source>
</evidence>
<dbReference type="PANTHER" id="PTHR43479">
    <property type="entry name" value="ACREF/ENVCD OPERON REPRESSOR-RELATED"/>
    <property type="match status" value="1"/>
</dbReference>
<keyword evidence="2" id="KW-0805">Transcription regulation</keyword>
<feature type="domain" description="HTH tetR-type" evidence="6">
    <location>
        <begin position="9"/>
        <end position="69"/>
    </location>
</feature>
<dbReference type="Pfam" id="PF14246">
    <property type="entry name" value="TetR_C_7"/>
    <property type="match status" value="1"/>
</dbReference>
<reference evidence="7 8" key="1">
    <citation type="submission" date="2018-07" db="EMBL/GenBank/DDBJ databases">
        <title>Genomic Encyclopedia of Type Strains, Phase IV (KMG-IV): sequencing the most valuable type-strain genomes for metagenomic binning, comparative biology and taxonomic classification.</title>
        <authorList>
            <person name="Goeker M."/>
        </authorList>
    </citation>
    <scope>NUCLEOTIDE SEQUENCE [LARGE SCALE GENOMIC DNA]</scope>
    <source>
        <strain evidence="7 8">DSM 27696</strain>
    </source>
</reference>
<evidence type="ECO:0000313" key="7">
    <source>
        <dbReference type="EMBL" id="RCW73268.1"/>
    </source>
</evidence>
<dbReference type="InterPro" id="IPR036271">
    <property type="entry name" value="Tet_transcr_reg_TetR-rel_C_sf"/>
</dbReference>
<keyword evidence="1" id="KW-0678">Repressor</keyword>
<keyword evidence="3 5" id="KW-0238">DNA-binding</keyword>
<dbReference type="GO" id="GO:0045892">
    <property type="term" value="P:negative regulation of DNA-templated transcription"/>
    <property type="evidence" value="ECO:0007669"/>
    <property type="project" value="UniProtKB-ARBA"/>
</dbReference>
<dbReference type="InterPro" id="IPR039536">
    <property type="entry name" value="TetR_C_Proteobacteria"/>
</dbReference>
<name>A0A368Y1U5_9BACI</name>
<comment type="caution">
    <text evidence="7">The sequence shown here is derived from an EMBL/GenBank/DDBJ whole genome shotgun (WGS) entry which is preliminary data.</text>
</comment>
<dbReference type="PROSITE" id="PS50977">
    <property type="entry name" value="HTH_TETR_2"/>
    <property type="match status" value="1"/>
</dbReference>
<dbReference type="Proteomes" id="UP000252585">
    <property type="component" value="Unassembled WGS sequence"/>
</dbReference>
<dbReference type="AlphaFoldDB" id="A0A368Y1U5"/>
<dbReference type="Pfam" id="PF00440">
    <property type="entry name" value="TetR_N"/>
    <property type="match status" value="1"/>
</dbReference>
<dbReference type="InterPro" id="IPR009057">
    <property type="entry name" value="Homeodomain-like_sf"/>
</dbReference>
<dbReference type="Gene3D" id="1.10.357.10">
    <property type="entry name" value="Tetracycline Repressor, domain 2"/>
    <property type="match status" value="1"/>
</dbReference>
<evidence type="ECO:0000256" key="2">
    <source>
        <dbReference type="ARBA" id="ARBA00023015"/>
    </source>
</evidence>
<gene>
    <name evidence="7" type="ORF">DFR57_104266</name>
</gene>
<dbReference type="InterPro" id="IPR001647">
    <property type="entry name" value="HTH_TetR"/>
</dbReference>